<comment type="caution">
    <text evidence="5">The sequence shown here is derived from an EMBL/GenBank/DDBJ whole genome shotgun (WGS) entry which is preliminary data.</text>
</comment>
<evidence type="ECO:0000313" key="5">
    <source>
        <dbReference type="EMBL" id="PUZ29899.1"/>
    </source>
</evidence>
<feature type="domain" description="Tyrosine-protein phosphatase" evidence="3">
    <location>
        <begin position="34"/>
        <end position="175"/>
    </location>
</feature>
<gene>
    <name evidence="5" type="ORF">DCC81_09485</name>
</gene>
<dbReference type="Pfam" id="PF00782">
    <property type="entry name" value="DSPc"/>
    <property type="match status" value="1"/>
</dbReference>
<accession>A0A2T7BQH1</accession>
<dbReference type="PANTHER" id="PTHR10159">
    <property type="entry name" value="DUAL SPECIFICITY PROTEIN PHOSPHATASE"/>
    <property type="match status" value="1"/>
</dbReference>
<evidence type="ECO:0000256" key="1">
    <source>
        <dbReference type="ARBA" id="ARBA00022801"/>
    </source>
</evidence>
<keyword evidence="2" id="KW-0904">Protein phosphatase</keyword>
<dbReference type="InterPro" id="IPR000340">
    <property type="entry name" value="Dual-sp_phosphatase_cat-dom"/>
</dbReference>
<proteinExistence type="predicted"/>
<dbReference type="SMART" id="SM00195">
    <property type="entry name" value="DSPc"/>
    <property type="match status" value="1"/>
</dbReference>
<keyword evidence="1" id="KW-0378">Hydrolase</keyword>
<dbReference type="Proteomes" id="UP000244450">
    <property type="component" value="Unassembled WGS sequence"/>
</dbReference>
<evidence type="ECO:0000259" key="4">
    <source>
        <dbReference type="PROSITE" id="PS50056"/>
    </source>
</evidence>
<dbReference type="GO" id="GO:0004721">
    <property type="term" value="F:phosphoprotein phosphatase activity"/>
    <property type="evidence" value="ECO:0007669"/>
    <property type="project" value="UniProtKB-KW"/>
</dbReference>
<dbReference type="PANTHER" id="PTHR10159:SF519">
    <property type="entry name" value="DUAL SPECIFICITY PROTEIN PHOSPHATASE MPK3"/>
    <property type="match status" value="1"/>
</dbReference>
<evidence type="ECO:0000256" key="2">
    <source>
        <dbReference type="ARBA" id="ARBA00022912"/>
    </source>
</evidence>
<dbReference type="Gene3D" id="3.90.190.10">
    <property type="entry name" value="Protein tyrosine phosphatase superfamily"/>
    <property type="match status" value="1"/>
</dbReference>
<dbReference type="InterPro" id="IPR020422">
    <property type="entry name" value="TYR_PHOSPHATASE_DUAL_dom"/>
</dbReference>
<dbReference type="SUPFAM" id="SSF52799">
    <property type="entry name" value="(Phosphotyrosine protein) phosphatases II"/>
    <property type="match status" value="1"/>
</dbReference>
<evidence type="ECO:0000259" key="3">
    <source>
        <dbReference type="PROSITE" id="PS50054"/>
    </source>
</evidence>
<dbReference type="InterPro" id="IPR029021">
    <property type="entry name" value="Prot-tyrosine_phosphatase-like"/>
</dbReference>
<organism evidence="5 6">
    <name type="scientific">Chitinophaga parva</name>
    <dbReference type="NCBI Taxonomy" id="2169414"/>
    <lineage>
        <taxon>Bacteria</taxon>
        <taxon>Pseudomonadati</taxon>
        <taxon>Bacteroidota</taxon>
        <taxon>Chitinophagia</taxon>
        <taxon>Chitinophagales</taxon>
        <taxon>Chitinophagaceae</taxon>
        <taxon>Chitinophaga</taxon>
    </lineage>
</organism>
<dbReference type="InterPro" id="IPR000387">
    <property type="entry name" value="Tyr_Pase_dom"/>
</dbReference>
<keyword evidence="6" id="KW-1185">Reference proteome</keyword>
<feature type="domain" description="Tyrosine specific protein phosphatases" evidence="4">
    <location>
        <begin position="97"/>
        <end position="164"/>
    </location>
</feature>
<dbReference type="PROSITE" id="PS50056">
    <property type="entry name" value="TYR_PHOSPHATASE_2"/>
    <property type="match status" value="1"/>
</dbReference>
<name>A0A2T7BQH1_9BACT</name>
<dbReference type="FunFam" id="3.90.190.10:FF:000157">
    <property type="entry name" value="Protein-tyrosine phosphatase"/>
    <property type="match status" value="1"/>
</dbReference>
<protein>
    <submittedName>
        <fullName evidence="5">Protein phosphatase</fullName>
    </submittedName>
</protein>
<dbReference type="EMBL" id="QCYK01000001">
    <property type="protein sequence ID" value="PUZ29899.1"/>
    <property type="molecule type" value="Genomic_DNA"/>
</dbReference>
<sequence length="186" mass="21090">MPRKSKSLWLILVIFVQKVYDQSHRILAGIPTLKRSQITANLYLGGQYNLRGLQILKRMGITGIINMRITSIYTEAQYMGMRYLHLPTSDNTPPSMEALQAGAKFAHDEISGGGKVYIHCRQGQGRGPSMAIAYLLYTGLTYEDAFALVQKVRTFIRPTAMQVLRLKELEAFYKDQPRPVEVIPRV</sequence>
<dbReference type="OrthoDB" id="9806482at2"/>
<dbReference type="PROSITE" id="PS50054">
    <property type="entry name" value="TYR_PHOSPHATASE_DUAL"/>
    <property type="match status" value="1"/>
</dbReference>
<evidence type="ECO:0000313" key="6">
    <source>
        <dbReference type="Proteomes" id="UP000244450"/>
    </source>
</evidence>
<dbReference type="AlphaFoldDB" id="A0A2T7BQH1"/>
<dbReference type="CDD" id="cd14498">
    <property type="entry name" value="DSP"/>
    <property type="match status" value="1"/>
</dbReference>
<reference evidence="5 6" key="1">
    <citation type="submission" date="2018-04" db="EMBL/GenBank/DDBJ databases">
        <title>Chitinophaga fuyangensis sp. nov., isolated from soil in a chemical factory.</title>
        <authorList>
            <person name="Chen K."/>
        </authorList>
    </citation>
    <scope>NUCLEOTIDE SEQUENCE [LARGE SCALE GENOMIC DNA]</scope>
    <source>
        <strain evidence="5 6">LY-1</strain>
    </source>
</reference>